<dbReference type="SUPFAM" id="SSF55874">
    <property type="entry name" value="ATPase domain of HSP90 chaperone/DNA topoisomerase II/histidine kinase"/>
    <property type="match status" value="1"/>
</dbReference>
<dbReference type="Gene3D" id="3.30.230.10">
    <property type="match status" value="1"/>
</dbReference>
<evidence type="ECO:0000313" key="10">
    <source>
        <dbReference type="Proteomes" id="UP001069802"/>
    </source>
</evidence>
<dbReference type="SMART" id="SM00853">
    <property type="entry name" value="MutL_C"/>
    <property type="match status" value="1"/>
</dbReference>
<dbReference type="InterPro" id="IPR036890">
    <property type="entry name" value="HATPase_C_sf"/>
</dbReference>
<feature type="domain" description="MutL C-terminal dimerisation" evidence="7">
    <location>
        <begin position="450"/>
        <end position="594"/>
    </location>
</feature>
<dbReference type="PANTHER" id="PTHR10073">
    <property type="entry name" value="DNA MISMATCH REPAIR PROTEIN MLH, PMS, MUTL"/>
    <property type="match status" value="1"/>
</dbReference>
<dbReference type="SUPFAM" id="SSF118116">
    <property type="entry name" value="DNA mismatch repair protein MutL"/>
    <property type="match status" value="1"/>
</dbReference>
<evidence type="ECO:0000256" key="5">
    <source>
        <dbReference type="HAMAP-Rule" id="MF_00149"/>
    </source>
</evidence>
<comment type="caution">
    <text evidence="9">The sequence shown here is derived from an EMBL/GenBank/DDBJ whole genome shotgun (WGS) entry which is preliminary data.</text>
</comment>
<evidence type="ECO:0000259" key="8">
    <source>
        <dbReference type="SMART" id="SM01340"/>
    </source>
</evidence>
<dbReference type="Proteomes" id="UP001069802">
    <property type="component" value="Unassembled WGS sequence"/>
</dbReference>
<dbReference type="EMBL" id="JAPWGY010000004">
    <property type="protein sequence ID" value="MCZ4281745.1"/>
    <property type="molecule type" value="Genomic_DNA"/>
</dbReference>
<evidence type="ECO:0000256" key="4">
    <source>
        <dbReference type="ARBA" id="ARBA00023204"/>
    </source>
</evidence>
<dbReference type="InterPro" id="IPR013507">
    <property type="entry name" value="DNA_mismatch_S5_2-like"/>
</dbReference>
<evidence type="ECO:0000256" key="1">
    <source>
        <dbReference type="ARBA" id="ARBA00006082"/>
    </source>
</evidence>
<keyword evidence="9" id="KW-0378">Hydrolase</keyword>
<dbReference type="RefSeq" id="WP_269423907.1">
    <property type="nucleotide sequence ID" value="NZ_JAPWGY010000004.1"/>
</dbReference>
<comment type="similarity">
    <text evidence="1 5">Belongs to the DNA mismatch repair MutL/HexB family.</text>
</comment>
<dbReference type="HAMAP" id="MF_00149">
    <property type="entry name" value="DNA_mis_repair"/>
    <property type="match status" value="1"/>
</dbReference>
<gene>
    <name evidence="5 9" type="primary">mutL</name>
    <name evidence="9" type="ORF">O4H49_13220</name>
</gene>
<evidence type="ECO:0000313" key="9">
    <source>
        <dbReference type="EMBL" id="MCZ4281745.1"/>
    </source>
</evidence>
<dbReference type="Gene3D" id="3.30.565.10">
    <property type="entry name" value="Histidine kinase-like ATPase, C-terminal domain"/>
    <property type="match status" value="1"/>
</dbReference>
<dbReference type="PROSITE" id="PS00058">
    <property type="entry name" value="DNA_MISMATCH_REPAIR_1"/>
    <property type="match status" value="1"/>
</dbReference>
<organism evidence="9 10">
    <name type="scientific">Kiloniella laminariae</name>
    <dbReference type="NCBI Taxonomy" id="454162"/>
    <lineage>
        <taxon>Bacteria</taxon>
        <taxon>Pseudomonadati</taxon>
        <taxon>Pseudomonadota</taxon>
        <taxon>Alphaproteobacteria</taxon>
        <taxon>Rhodospirillales</taxon>
        <taxon>Kiloniellaceae</taxon>
        <taxon>Kiloniella</taxon>
    </lineage>
</organism>
<feature type="region of interest" description="Disordered" evidence="6">
    <location>
        <begin position="351"/>
        <end position="373"/>
    </location>
</feature>
<sequence length="637" mass="69166">MSIRRLPETLVNQIAAGEVLERPAAAVKELVENALDAGATHIDVQMRDGGRSYIAVSDDGCGMSKEGLSLCIERHATSKLPSDDLVHIETLGFRGEALPSIGAVARLQITSREKQAEDAWMIRVEGGTVSPVQPAACNPGTRVEIRDLFFATPARLKFLKVARTELSHAEDVMKRLAMAHPEVGFSLSDEKRTLLRLPANGGDLFEARLKRLSSVMAREFGENALRVDAEREYLTLSGYIGLPTLNRGNAQHQYLFVNGRPVKDRLLQGAVRGAYQDFLARDRHPLLALFLEMPPEMVDVNVHPAKTEVRFRDAALVRGLIVGACKHALAEAGHRASTSVANSALGMLEAARSRQEQGGAEGRSGGAYSWQPRPSVSYPSGRLSEAVFAAQAPLGNSQTALPGSESFIPQARSGDPVPGLAEAGNRWSSPSEGTGEPEAFDHAAHPLGAARAQYHENYIIAQTETGIVIVDQHAAHERLVLEKMKEQMAAQGVKSQMLLLPEVVELDEDAAHRLVKRAEELAELGLVLEAFGPGAVVVREVPAILGERANATALVMDLADELAELGETLALKERVERVLGTMACHGSVRSGRRLNSEEMNALLRQMEVTPHSGQCNHGRPTYIELKLTDIEKLFSRR</sequence>
<dbReference type="GO" id="GO:0004519">
    <property type="term" value="F:endonuclease activity"/>
    <property type="evidence" value="ECO:0007669"/>
    <property type="project" value="UniProtKB-KW"/>
</dbReference>
<dbReference type="InterPro" id="IPR014762">
    <property type="entry name" value="DNA_mismatch_repair_CS"/>
</dbReference>
<name>A0ABT4LLC1_9PROT</name>
<dbReference type="PANTHER" id="PTHR10073:SF12">
    <property type="entry name" value="DNA MISMATCH REPAIR PROTEIN MLH1"/>
    <property type="match status" value="1"/>
</dbReference>
<evidence type="ECO:0000256" key="2">
    <source>
        <dbReference type="ARBA" id="ARBA00021975"/>
    </source>
</evidence>
<keyword evidence="3 5" id="KW-0227">DNA damage</keyword>
<dbReference type="NCBIfam" id="TIGR00585">
    <property type="entry name" value="mutl"/>
    <property type="match status" value="1"/>
</dbReference>
<dbReference type="Pfam" id="PF08676">
    <property type="entry name" value="MutL_C"/>
    <property type="match status" value="1"/>
</dbReference>
<evidence type="ECO:0000259" key="7">
    <source>
        <dbReference type="SMART" id="SM00853"/>
    </source>
</evidence>
<reference evidence="9" key="1">
    <citation type="submission" date="2022-12" db="EMBL/GenBank/DDBJ databases">
        <title>Bacterial isolates from different developmental stages of Nematostella vectensis.</title>
        <authorList>
            <person name="Fraune S."/>
        </authorList>
    </citation>
    <scope>NUCLEOTIDE SEQUENCE</scope>
    <source>
        <strain evidence="9">G21630-S1</strain>
    </source>
</reference>
<comment type="function">
    <text evidence="5">This protein is involved in the repair of mismatches in DNA. It is required for dam-dependent methyl-directed DNA mismatch repair. May act as a 'molecular matchmaker', a protein that promotes the formation of a stable complex between two or more DNA-binding proteins in an ATP-dependent manner without itself being part of a final effector complex.</text>
</comment>
<dbReference type="InterPro" id="IPR042120">
    <property type="entry name" value="MutL_C_dimsub"/>
</dbReference>
<feature type="domain" description="DNA mismatch repair protein S5" evidence="8">
    <location>
        <begin position="212"/>
        <end position="330"/>
    </location>
</feature>
<dbReference type="Pfam" id="PF01119">
    <property type="entry name" value="DNA_mis_repair"/>
    <property type="match status" value="1"/>
</dbReference>
<dbReference type="SMART" id="SM01340">
    <property type="entry name" value="DNA_mis_repair"/>
    <property type="match status" value="1"/>
</dbReference>
<dbReference type="NCBIfam" id="NF000953">
    <property type="entry name" value="PRK00095.2-4"/>
    <property type="match status" value="1"/>
</dbReference>
<evidence type="ECO:0000256" key="6">
    <source>
        <dbReference type="SAM" id="MobiDB-lite"/>
    </source>
</evidence>
<keyword evidence="9" id="KW-0255">Endonuclease</keyword>
<dbReference type="InterPro" id="IPR037198">
    <property type="entry name" value="MutL_C_sf"/>
</dbReference>
<keyword evidence="4 5" id="KW-0234">DNA repair</keyword>
<dbReference type="InterPro" id="IPR014790">
    <property type="entry name" value="MutL_C"/>
</dbReference>
<dbReference type="Pfam" id="PF13589">
    <property type="entry name" value="HATPase_c_3"/>
    <property type="match status" value="1"/>
</dbReference>
<dbReference type="InterPro" id="IPR042121">
    <property type="entry name" value="MutL_C_regsub"/>
</dbReference>
<dbReference type="Gene3D" id="3.30.1540.20">
    <property type="entry name" value="MutL, C-terminal domain, dimerisation subdomain"/>
    <property type="match status" value="1"/>
</dbReference>
<dbReference type="CDD" id="cd16926">
    <property type="entry name" value="HATPase_MutL-MLH-PMS-like"/>
    <property type="match status" value="1"/>
</dbReference>
<keyword evidence="10" id="KW-1185">Reference proteome</keyword>
<dbReference type="CDD" id="cd00782">
    <property type="entry name" value="MutL_Trans"/>
    <property type="match status" value="1"/>
</dbReference>
<dbReference type="SUPFAM" id="SSF54211">
    <property type="entry name" value="Ribosomal protein S5 domain 2-like"/>
    <property type="match status" value="1"/>
</dbReference>
<accession>A0ABT4LLC1</accession>
<dbReference type="Gene3D" id="3.30.1370.100">
    <property type="entry name" value="MutL, C-terminal domain, regulatory subdomain"/>
    <property type="match status" value="1"/>
</dbReference>
<dbReference type="InterPro" id="IPR038973">
    <property type="entry name" value="MutL/Mlh/Pms-like"/>
</dbReference>
<proteinExistence type="inferred from homology"/>
<protein>
    <recommendedName>
        <fullName evidence="2 5">DNA mismatch repair protein MutL</fullName>
    </recommendedName>
</protein>
<keyword evidence="9" id="KW-0540">Nuclease</keyword>
<dbReference type="InterPro" id="IPR002099">
    <property type="entry name" value="MutL/Mlh/PMS"/>
</dbReference>
<dbReference type="InterPro" id="IPR014721">
    <property type="entry name" value="Ribsml_uS5_D2-typ_fold_subgr"/>
</dbReference>
<dbReference type="InterPro" id="IPR020568">
    <property type="entry name" value="Ribosomal_Su5_D2-typ_SF"/>
</dbReference>
<dbReference type="InterPro" id="IPR020667">
    <property type="entry name" value="DNA_mismatch_repair_MutL"/>
</dbReference>
<evidence type="ECO:0000256" key="3">
    <source>
        <dbReference type="ARBA" id="ARBA00022763"/>
    </source>
</evidence>